<organism evidence="1 2">
    <name type="scientific">Mesorhizobium huakuii</name>
    <dbReference type="NCBI Taxonomy" id="28104"/>
    <lineage>
        <taxon>Bacteria</taxon>
        <taxon>Pseudomonadati</taxon>
        <taxon>Pseudomonadota</taxon>
        <taxon>Alphaproteobacteria</taxon>
        <taxon>Hyphomicrobiales</taxon>
        <taxon>Phyllobacteriaceae</taxon>
        <taxon>Mesorhizobium</taxon>
    </lineage>
</organism>
<sequence>MGDADKSVFGGLPPPRASDVLFGGEPKDWHLNACISHWHETGYAYKAGFRKAAFELTSKMCERPVDQDLIVYPIVYLYRHHIELVLKDVVRMALDLQGKSMTPAQERKLGSHDLLSLWTMARPMLEPVCEIVGSEPLPSEDLNGVDSYMSQINAHDPRGESFRYARTRDSKRTLGPVLKLINIRTFATGMEKLADYLEGIESWFAQLIDARNEAYGE</sequence>
<evidence type="ECO:0000313" key="1">
    <source>
        <dbReference type="EMBL" id="QND60109.1"/>
    </source>
</evidence>
<dbReference type="AlphaFoldDB" id="A0A7G6T027"/>
<protein>
    <submittedName>
        <fullName evidence="1">Uncharacterized protein</fullName>
    </submittedName>
</protein>
<name>A0A7G6T027_9HYPH</name>
<accession>A0A7G6T027</accession>
<dbReference type="Proteomes" id="UP000515465">
    <property type="component" value="Chromosome"/>
</dbReference>
<dbReference type="EMBL" id="CP050296">
    <property type="protein sequence ID" value="QND60109.1"/>
    <property type="molecule type" value="Genomic_DNA"/>
</dbReference>
<gene>
    <name evidence="1" type="ORF">HB778_28855</name>
</gene>
<evidence type="ECO:0000313" key="2">
    <source>
        <dbReference type="Proteomes" id="UP000515465"/>
    </source>
</evidence>
<dbReference type="RefSeq" id="WP_183458864.1">
    <property type="nucleotide sequence ID" value="NZ_CP050296.1"/>
</dbReference>
<reference evidence="2" key="1">
    <citation type="journal article" date="2020" name="Mol. Plant Microbe">
        <title>Rhizobial microsymbionts of the narrowly endemic Oxytropis species growing in Kamchatka are characterized by significant genetic diversity and possess a set of genes that are associated with T3SS and T6SS secretion systems and can affect the development of symbiosis.</title>
        <authorList>
            <person name="Safronova V."/>
            <person name="Guro P."/>
            <person name="Sazanova A."/>
            <person name="Kuznetsova I."/>
            <person name="Belimov A."/>
            <person name="Yakubov V."/>
            <person name="Chirak E."/>
            <person name="Afonin A."/>
            <person name="Gogolev Y."/>
            <person name="Andronov E."/>
            <person name="Tikhonovich I."/>
        </authorList>
    </citation>
    <scope>NUCLEOTIDE SEQUENCE [LARGE SCALE GENOMIC DNA]</scope>
    <source>
        <strain evidence="2">583</strain>
    </source>
</reference>
<proteinExistence type="predicted"/>